<feature type="transmembrane region" description="Helical" evidence="1">
    <location>
        <begin position="276"/>
        <end position="305"/>
    </location>
</feature>
<proteinExistence type="predicted"/>
<evidence type="ECO:0000256" key="1">
    <source>
        <dbReference type="SAM" id="Phobius"/>
    </source>
</evidence>
<evidence type="ECO:0000313" key="2">
    <source>
        <dbReference type="EMBL" id="OXU25025.1"/>
    </source>
</evidence>
<gene>
    <name evidence="2" type="ORF">TSAR_005276</name>
</gene>
<keyword evidence="1" id="KW-0812">Transmembrane</keyword>
<organism evidence="2 3">
    <name type="scientific">Trichomalopsis sarcophagae</name>
    <dbReference type="NCBI Taxonomy" id="543379"/>
    <lineage>
        <taxon>Eukaryota</taxon>
        <taxon>Metazoa</taxon>
        <taxon>Ecdysozoa</taxon>
        <taxon>Arthropoda</taxon>
        <taxon>Hexapoda</taxon>
        <taxon>Insecta</taxon>
        <taxon>Pterygota</taxon>
        <taxon>Neoptera</taxon>
        <taxon>Endopterygota</taxon>
        <taxon>Hymenoptera</taxon>
        <taxon>Apocrita</taxon>
        <taxon>Proctotrupomorpha</taxon>
        <taxon>Chalcidoidea</taxon>
        <taxon>Pteromalidae</taxon>
        <taxon>Pteromalinae</taxon>
        <taxon>Trichomalopsis</taxon>
    </lineage>
</organism>
<protein>
    <recommendedName>
        <fullName evidence="4">DDE Tnp4 domain-containing protein</fullName>
    </recommendedName>
</protein>
<sequence>MEDNNDDFVRNIINEAQELINRFIFRRSTILKKYLRDTSNPFLMPADIFMRMPSHVVMILIDLLQDRMLHERHSIPIHLVVLSMLSFQKGYSNDYGHPMGQATASRYLDSFLQAILQLTPQFIQFPTSQRERQQISAQFRRTIRIPGLMVLYGYARSSTLLTPILDAPERTPAYVYTEEHVHTRCKVEQTIGILTNTWKVISRSRKLYYKPRKVWMLINAAAILHNFRLMHGGPFDIRNNNIHMNNDVNNNIQLQFPNGQEEIDGSNKNKSELHIYFLYFIFLLHPIVLQLLLFFRGLVSAIWFTPHSPTLQSKRSIITKFMTVAVRAMTFASRYLWECDSDKTFYKVQPGKMALSPFHLQVLSTRAHDKRKDYLTFLERDDDKASILAPSQKPAYAHMGAALEKFVAALSHGIPLGNRTALIACHFNRPPAGYTT</sequence>
<comment type="caution">
    <text evidence="2">The sequence shown here is derived from an EMBL/GenBank/DDBJ whole genome shotgun (WGS) entry which is preliminary data.</text>
</comment>
<accession>A0A232F2W0</accession>
<reference evidence="2 3" key="1">
    <citation type="journal article" date="2017" name="Curr. Biol.">
        <title>The Evolution of Venom by Co-option of Single-Copy Genes.</title>
        <authorList>
            <person name="Martinson E.O."/>
            <person name="Mrinalini"/>
            <person name="Kelkar Y.D."/>
            <person name="Chang C.H."/>
            <person name="Werren J.H."/>
        </authorList>
    </citation>
    <scope>NUCLEOTIDE SEQUENCE [LARGE SCALE GENOMIC DNA]</scope>
    <source>
        <strain evidence="2 3">Alberta</strain>
        <tissue evidence="2">Whole body</tissue>
    </source>
</reference>
<keyword evidence="1" id="KW-1133">Transmembrane helix</keyword>
<evidence type="ECO:0000313" key="3">
    <source>
        <dbReference type="Proteomes" id="UP000215335"/>
    </source>
</evidence>
<name>A0A232F2W0_9HYME</name>
<dbReference type="EMBL" id="NNAY01001133">
    <property type="protein sequence ID" value="OXU25025.1"/>
    <property type="molecule type" value="Genomic_DNA"/>
</dbReference>
<keyword evidence="1" id="KW-0472">Membrane</keyword>
<evidence type="ECO:0008006" key="4">
    <source>
        <dbReference type="Google" id="ProtNLM"/>
    </source>
</evidence>
<dbReference type="Proteomes" id="UP000215335">
    <property type="component" value="Unassembled WGS sequence"/>
</dbReference>
<dbReference type="AlphaFoldDB" id="A0A232F2W0"/>
<dbReference type="OrthoDB" id="6581538at2759"/>
<keyword evidence="3" id="KW-1185">Reference proteome</keyword>